<evidence type="ECO:0000256" key="7">
    <source>
        <dbReference type="ARBA" id="ARBA00031615"/>
    </source>
</evidence>
<dbReference type="InterPro" id="IPR015191">
    <property type="entry name" value="SelB_WHD4"/>
</dbReference>
<dbReference type="Gene3D" id="2.40.30.10">
    <property type="entry name" value="Translation factors"/>
    <property type="match status" value="1"/>
</dbReference>
<dbReference type="InterPro" id="IPR050055">
    <property type="entry name" value="EF-Tu_GTPase"/>
</dbReference>
<evidence type="ECO:0000256" key="3">
    <source>
        <dbReference type="ARBA" id="ARBA00022490"/>
    </source>
</evidence>
<dbReference type="PROSITE" id="PS51722">
    <property type="entry name" value="G_TR_2"/>
    <property type="match status" value="1"/>
</dbReference>
<evidence type="ECO:0000313" key="10">
    <source>
        <dbReference type="EMBL" id="GIL27842.1"/>
    </source>
</evidence>
<dbReference type="GO" id="GO:0003723">
    <property type="term" value="F:RNA binding"/>
    <property type="evidence" value="ECO:0007669"/>
    <property type="project" value="InterPro"/>
</dbReference>
<keyword evidence="3" id="KW-0963">Cytoplasm</keyword>
<evidence type="ECO:0000256" key="6">
    <source>
        <dbReference type="ARBA" id="ARBA00025526"/>
    </source>
</evidence>
<dbReference type="SUPFAM" id="SSF46785">
    <property type="entry name" value="Winged helix' DNA-binding domain"/>
    <property type="match status" value="1"/>
</dbReference>
<dbReference type="EMBL" id="BOPO01000053">
    <property type="protein sequence ID" value="GIL27842.1"/>
    <property type="molecule type" value="Genomic_DNA"/>
</dbReference>
<dbReference type="InterPro" id="IPR004161">
    <property type="entry name" value="EFTu-like_2"/>
</dbReference>
<dbReference type="GO" id="GO:0001514">
    <property type="term" value="P:selenocysteine incorporation"/>
    <property type="evidence" value="ECO:0007669"/>
    <property type="project" value="InterPro"/>
</dbReference>
<dbReference type="RefSeq" id="WP_225918602.1">
    <property type="nucleotide sequence ID" value="NZ_BOPO01000053.1"/>
</dbReference>
<dbReference type="CDD" id="cd04171">
    <property type="entry name" value="SelB"/>
    <property type="match status" value="1"/>
</dbReference>
<evidence type="ECO:0000256" key="2">
    <source>
        <dbReference type="ARBA" id="ARBA00015953"/>
    </source>
</evidence>
<dbReference type="Proteomes" id="UP000614996">
    <property type="component" value="Unassembled WGS sequence"/>
</dbReference>
<dbReference type="InterPro" id="IPR009000">
    <property type="entry name" value="Transl_B-barrel_sf"/>
</dbReference>
<dbReference type="InterPro" id="IPR004535">
    <property type="entry name" value="Transl_elong_SelB"/>
</dbReference>
<dbReference type="PANTHER" id="PTHR43721:SF22">
    <property type="entry name" value="ELONGATION FACTOR TU, MITOCHONDRIAL"/>
    <property type="match status" value="1"/>
</dbReference>
<keyword evidence="5" id="KW-0547">Nucleotide-binding</keyword>
<feature type="region of interest" description="Disordered" evidence="8">
    <location>
        <begin position="394"/>
        <end position="460"/>
    </location>
</feature>
<keyword evidence="11" id="KW-1185">Reference proteome</keyword>
<organism evidence="10 11">
    <name type="scientific">Actinocatenispora comari</name>
    <dbReference type="NCBI Taxonomy" id="2807577"/>
    <lineage>
        <taxon>Bacteria</taxon>
        <taxon>Bacillati</taxon>
        <taxon>Actinomycetota</taxon>
        <taxon>Actinomycetes</taxon>
        <taxon>Micromonosporales</taxon>
        <taxon>Micromonosporaceae</taxon>
        <taxon>Actinocatenispora</taxon>
    </lineage>
</organism>
<dbReference type="InterPro" id="IPR000795">
    <property type="entry name" value="T_Tr_GTP-bd_dom"/>
</dbReference>
<dbReference type="GO" id="GO:0003746">
    <property type="term" value="F:translation elongation factor activity"/>
    <property type="evidence" value="ECO:0007669"/>
    <property type="project" value="UniProtKB-KW"/>
</dbReference>
<comment type="function">
    <text evidence="6">Translation factor necessary for the incorporation of selenocysteine into proteins. It probably replaces EF-Tu for the insertion of selenocysteine directed by the UGA codon. SelB binds GTP and GDP.</text>
</comment>
<dbReference type="Pfam" id="PF25461">
    <property type="entry name" value="Beta-barrel_SelB"/>
    <property type="match status" value="1"/>
</dbReference>
<dbReference type="Pfam" id="PF00009">
    <property type="entry name" value="GTP_EFTU"/>
    <property type="match status" value="1"/>
</dbReference>
<dbReference type="InterPro" id="IPR036390">
    <property type="entry name" value="WH_DNA-bd_sf"/>
</dbReference>
<feature type="compositionally biased region" description="Basic and acidic residues" evidence="8">
    <location>
        <begin position="353"/>
        <end position="366"/>
    </location>
</feature>
<dbReference type="GO" id="GO:0003924">
    <property type="term" value="F:GTPase activity"/>
    <property type="evidence" value="ECO:0007669"/>
    <property type="project" value="InterPro"/>
</dbReference>
<sequence>MQVIATAGHVDHGKSTLLRALTGREPDRWAEEHRRGLTIDLGYVWTTLASGATVAFVDVPGHARFVTNMLAGVGPVPAVLFVVAADEGWMPQSEEHLAALAALGVRHGVLAITRCDRADPAAATAAARERLADTPLAGLPAVAVSGTTGAGLDELRAALEALLRHLPAPAPEADVRLWIDRSFTIRGAGTVVTGTLPAGTVRVGDTLLLSPHDRPVTVRGLQCLDEPVRSASGVARVALNLRGVDAADVPRGAVLLTPGRWRPTRTLDVRLDRSDEPPPRQLHLHVGATALPVLVRRLGAGAARLRLPTPLPLRIGDRLILREPGRHRIVAGATVLDPMPPPLGRPRPSDATVVDRPRRPNDRAAELADLTGRPDLSGELRRRGLARVADLTAIGVPVEPPGTGQGGPADNPPADPARGAAVEGSPAGFERGGTAEGTSAEPPRGAAADSPPGGVVGSLAGPAGDVVGSLAGPAGGVVGSLAGPAGGVVDGWLVDPELWRRLRDALAAEVDRYARDDPLSAGLPVSAACRTLRLPTPALVLALAEGRLPVTAGRLTPPRRDADLPRPVEQAVRTLLARMPQPWAAPTADELAGLRLGPRELAAAVRTGRLVELAAGVVVAPGALDAAVAVLAELPQPFTLSTARQALGTTRRVAVPLLELLDRQGRTRRLADSRRHCPAEGFTS</sequence>
<proteinExistence type="predicted"/>
<dbReference type="NCBIfam" id="TIGR00475">
    <property type="entry name" value="selB"/>
    <property type="match status" value="1"/>
</dbReference>
<dbReference type="AlphaFoldDB" id="A0A8J4AEW4"/>
<evidence type="ECO:0000259" key="9">
    <source>
        <dbReference type="PROSITE" id="PS51722"/>
    </source>
</evidence>
<feature type="domain" description="Tr-type G" evidence="9">
    <location>
        <begin position="1"/>
        <end position="172"/>
    </location>
</feature>
<evidence type="ECO:0000256" key="8">
    <source>
        <dbReference type="SAM" id="MobiDB-lite"/>
    </source>
</evidence>
<reference evidence="11" key="1">
    <citation type="journal article" date="2021" name="Int. J. Syst. Evol. Microbiol.">
        <title>Actinocatenispora comari sp. nov., an endophytic actinomycete isolated from aerial parts of Comarum salesowianum.</title>
        <authorList>
            <person name="Oyunbileg N."/>
            <person name="Iizaka Y."/>
            <person name="Hamada M."/>
            <person name="Davaapurev B.O."/>
            <person name="Fukumoto A."/>
            <person name="Tsetseg B."/>
            <person name="Kato F."/>
            <person name="Tamura T."/>
            <person name="Batkhuu J."/>
            <person name="Anzai Y."/>
        </authorList>
    </citation>
    <scope>NUCLEOTIDE SEQUENCE [LARGE SCALE GENOMIC DNA]</scope>
    <source>
        <strain evidence="11">NUM-2625</strain>
    </source>
</reference>
<evidence type="ECO:0000313" key="11">
    <source>
        <dbReference type="Proteomes" id="UP000614996"/>
    </source>
</evidence>
<dbReference type="PANTHER" id="PTHR43721">
    <property type="entry name" value="ELONGATION FACTOR TU-RELATED"/>
    <property type="match status" value="1"/>
</dbReference>
<dbReference type="GO" id="GO:0005737">
    <property type="term" value="C:cytoplasm"/>
    <property type="evidence" value="ECO:0007669"/>
    <property type="project" value="UniProtKB-SubCell"/>
</dbReference>
<comment type="subcellular location">
    <subcellularLocation>
        <location evidence="1">Cytoplasm</location>
    </subcellularLocation>
</comment>
<evidence type="ECO:0000256" key="5">
    <source>
        <dbReference type="ARBA" id="ARBA00023134"/>
    </source>
</evidence>
<dbReference type="Pfam" id="PF09107">
    <property type="entry name" value="WHD_3rd_SelB"/>
    <property type="match status" value="1"/>
</dbReference>
<dbReference type="Pfam" id="PF03144">
    <property type="entry name" value="GTP_EFTU_D2"/>
    <property type="match status" value="1"/>
</dbReference>
<evidence type="ECO:0000256" key="1">
    <source>
        <dbReference type="ARBA" id="ARBA00004496"/>
    </source>
</evidence>
<dbReference type="InterPro" id="IPR036388">
    <property type="entry name" value="WH-like_DNA-bd_sf"/>
</dbReference>
<dbReference type="Gene3D" id="3.40.50.300">
    <property type="entry name" value="P-loop containing nucleotide triphosphate hydrolases"/>
    <property type="match status" value="1"/>
</dbReference>
<protein>
    <recommendedName>
        <fullName evidence="2">Selenocysteine-specific elongation factor</fullName>
    </recommendedName>
    <alternativeName>
        <fullName evidence="7">SelB translation factor</fullName>
    </alternativeName>
</protein>
<comment type="caution">
    <text evidence="10">The sequence shown here is derived from an EMBL/GenBank/DDBJ whole genome shotgun (WGS) entry which is preliminary data.</text>
</comment>
<dbReference type="SUPFAM" id="SSF50447">
    <property type="entry name" value="Translation proteins"/>
    <property type="match status" value="1"/>
</dbReference>
<gene>
    <name evidence="10" type="primary">selB</name>
    <name evidence="10" type="ORF">NUM_30960</name>
</gene>
<dbReference type="InterPro" id="IPR057335">
    <property type="entry name" value="Beta-barrel_SelB"/>
</dbReference>
<dbReference type="GO" id="GO:0005525">
    <property type="term" value="F:GTP binding"/>
    <property type="evidence" value="ECO:0007669"/>
    <property type="project" value="UniProtKB-KW"/>
</dbReference>
<feature type="region of interest" description="Disordered" evidence="8">
    <location>
        <begin position="335"/>
        <end position="378"/>
    </location>
</feature>
<keyword evidence="10" id="KW-0251">Elongation factor</keyword>
<name>A0A8J4AEW4_9ACTN</name>
<dbReference type="SUPFAM" id="SSF52540">
    <property type="entry name" value="P-loop containing nucleoside triphosphate hydrolases"/>
    <property type="match status" value="1"/>
</dbReference>
<accession>A0A8J4AEW4</accession>
<dbReference type="InterPro" id="IPR027417">
    <property type="entry name" value="P-loop_NTPase"/>
</dbReference>
<evidence type="ECO:0000256" key="4">
    <source>
        <dbReference type="ARBA" id="ARBA00022917"/>
    </source>
</evidence>
<keyword evidence="5" id="KW-0342">GTP-binding</keyword>
<keyword evidence="4" id="KW-0648">Protein biosynthesis</keyword>
<dbReference type="Gene3D" id="1.10.10.10">
    <property type="entry name" value="Winged helix-like DNA-binding domain superfamily/Winged helix DNA-binding domain"/>
    <property type="match status" value="1"/>
</dbReference>